<dbReference type="GO" id="GO:0030509">
    <property type="term" value="P:BMP signaling pathway"/>
    <property type="evidence" value="ECO:0000318"/>
    <property type="project" value="GO_Central"/>
</dbReference>
<protein>
    <submittedName>
        <fullName evidence="12">Univin-like</fullName>
    </submittedName>
</protein>
<dbReference type="SUPFAM" id="SSF57501">
    <property type="entry name" value="Cystine-knot cytokines"/>
    <property type="match status" value="1"/>
</dbReference>
<evidence type="ECO:0000313" key="11">
    <source>
        <dbReference type="Proteomes" id="UP000001554"/>
    </source>
</evidence>
<evidence type="ECO:0000256" key="3">
    <source>
        <dbReference type="ARBA" id="ARBA00022525"/>
    </source>
</evidence>
<dbReference type="KEGG" id="bfo:118408791"/>
<feature type="domain" description="TGF-beta family profile" evidence="10">
    <location>
        <begin position="249"/>
        <end position="368"/>
    </location>
</feature>
<comment type="subcellular location">
    <subcellularLocation>
        <location evidence="1">Secreted</location>
    </subcellularLocation>
</comment>
<dbReference type="SMART" id="SM00204">
    <property type="entry name" value="TGFB"/>
    <property type="match status" value="1"/>
</dbReference>
<evidence type="ECO:0000256" key="1">
    <source>
        <dbReference type="ARBA" id="ARBA00004613"/>
    </source>
</evidence>
<sequence length="368" mass="40689">MRVGVLFFVTVVTTLLTGGLVSGEAGPDPRIAKLESAMLRALGMTHRPRPRRGATVPRHMLELYGRQEKLRAQPAGQPSDCQFPDVTVPGNIVRNFKGKYHDTVDLSPTACSSQGVTYSVSAVAAEEFVRSAELRVHVPDDPRVWSAAQAYTVSVYRVLRPAEVGSADNLELLQAHVITPFDRDDVKAFNIVSAVQRWQRRGEDNHGLLVSVEAVPAEDGTRLDSCPHFSLTDMELFVISTDMQQCRSRDKRSARAVDSPSGPGNICKRRKLYIRFKDVGWDDWIIAPQGYMAYHCSGECPFPLNEHLNGTNHAVIQTLVNSLTPDSVPPACCAPTKWSSISMLYFDNNGDVVLRQYEDMVVDGCGCR</sequence>
<evidence type="ECO:0000256" key="7">
    <source>
        <dbReference type="ARBA" id="ARBA00023180"/>
    </source>
</evidence>
<keyword evidence="5 8" id="KW-0339">Growth factor</keyword>
<dbReference type="FunFam" id="2.10.90.10:FF:000001">
    <property type="entry name" value="Bone morphogenetic protein 4"/>
    <property type="match status" value="1"/>
</dbReference>
<dbReference type="Pfam" id="PF00019">
    <property type="entry name" value="TGF_beta"/>
    <property type="match status" value="1"/>
</dbReference>
<dbReference type="OMA" id="APKVCCA"/>
<dbReference type="InterPro" id="IPR001839">
    <property type="entry name" value="TGF-b_C"/>
</dbReference>
<feature type="signal peptide" evidence="9">
    <location>
        <begin position="1"/>
        <end position="23"/>
    </location>
</feature>
<dbReference type="AlphaFoldDB" id="A0A9J7HTR0"/>
<keyword evidence="11" id="KW-1185">Reference proteome</keyword>
<dbReference type="Proteomes" id="UP000001554">
    <property type="component" value="Unplaced"/>
</dbReference>
<dbReference type="Gene3D" id="2.60.120.970">
    <property type="match status" value="1"/>
</dbReference>
<evidence type="ECO:0000256" key="8">
    <source>
        <dbReference type="RuleBase" id="RU000354"/>
    </source>
</evidence>
<dbReference type="InterPro" id="IPR001111">
    <property type="entry name" value="TGF-b_propeptide"/>
</dbReference>
<dbReference type="PANTHER" id="PTHR11848">
    <property type="entry name" value="TGF-BETA FAMILY"/>
    <property type="match status" value="1"/>
</dbReference>
<keyword evidence="6" id="KW-1015">Disulfide bond</keyword>
<accession>A0A9J7HTR0</accession>
<keyword evidence="3" id="KW-0964">Secreted</keyword>
<proteinExistence type="inferred from homology"/>
<dbReference type="InterPro" id="IPR015615">
    <property type="entry name" value="TGF-beta-rel"/>
</dbReference>
<evidence type="ECO:0000256" key="5">
    <source>
        <dbReference type="ARBA" id="ARBA00023030"/>
    </source>
</evidence>
<gene>
    <name evidence="12" type="primary">LOC118408791</name>
</gene>
<dbReference type="RefSeq" id="XP_035665545.1">
    <property type="nucleotide sequence ID" value="XM_035809652.1"/>
</dbReference>
<dbReference type="GeneID" id="118408791"/>
<keyword evidence="7" id="KW-0325">Glycoprotein</keyword>
<name>A0A9J7HTR0_BRAFL</name>
<dbReference type="GO" id="GO:0005125">
    <property type="term" value="F:cytokine activity"/>
    <property type="evidence" value="ECO:0000318"/>
    <property type="project" value="GO_Central"/>
</dbReference>
<evidence type="ECO:0000256" key="6">
    <source>
        <dbReference type="ARBA" id="ARBA00023157"/>
    </source>
</evidence>
<dbReference type="PROSITE" id="PS00250">
    <property type="entry name" value="TGF_BETA_1"/>
    <property type="match status" value="1"/>
</dbReference>
<dbReference type="CDD" id="cd19387">
    <property type="entry name" value="TGF_beta_univin"/>
    <property type="match status" value="1"/>
</dbReference>
<dbReference type="InterPro" id="IPR017948">
    <property type="entry name" value="TGFb_CS"/>
</dbReference>
<dbReference type="Pfam" id="PF00688">
    <property type="entry name" value="TGFb_propeptide"/>
    <property type="match status" value="1"/>
</dbReference>
<reference evidence="12" key="1">
    <citation type="submission" date="2025-08" db="UniProtKB">
        <authorList>
            <consortium name="RefSeq"/>
        </authorList>
    </citation>
    <scope>IDENTIFICATION</scope>
    <source>
        <strain evidence="12">S238N-H82</strain>
        <tissue evidence="12">Testes</tissue>
    </source>
</reference>
<dbReference type="PANTHER" id="PTHR11848:SF300">
    <property type="entry name" value="CVG1 PROTEIN"/>
    <property type="match status" value="1"/>
</dbReference>
<dbReference type="GO" id="GO:0008083">
    <property type="term" value="F:growth factor activity"/>
    <property type="evidence" value="ECO:0007669"/>
    <property type="project" value="UniProtKB-KW"/>
</dbReference>
<organism evidence="11 12">
    <name type="scientific">Branchiostoma floridae</name>
    <name type="common">Florida lancelet</name>
    <name type="synonym">Amphioxus</name>
    <dbReference type="NCBI Taxonomy" id="7739"/>
    <lineage>
        <taxon>Eukaryota</taxon>
        <taxon>Metazoa</taxon>
        <taxon>Chordata</taxon>
        <taxon>Cephalochordata</taxon>
        <taxon>Leptocardii</taxon>
        <taxon>Amphioxiformes</taxon>
        <taxon>Branchiostomatidae</taxon>
        <taxon>Branchiostoma</taxon>
    </lineage>
</organism>
<evidence type="ECO:0000256" key="4">
    <source>
        <dbReference type="ARBA" id="ARBA00022729"/>
    </source>
</evidence>
<dbReference type="GO" id="GO:0005615">
    <property type="term" value="C:extracellular space"/>
    <property type="evidence" value="ECO:0000318"/>
    <property type="project" value="GO_Central"/>
</dbReference>
<dbReference type="Gene3D" id="2.10.90.10">
    <property type="entry name" value="Cystine-knot cytokines"/>
    <property type="match status" value="1"/>
</dbReference>
<dbReference type="OrthoDB" id="5987191at2759"/>
<evidence type="ECO:0000259" key="10">
    <source>
        <dbReference type="PROSITE" id="PS51362"/>
    </source>
</evidence>
<evidence type="ECO:0000256" key="2">
    <source>
        <dbReference type="ARBA" id="ARBA00006656"/>
    </source>
</evidence>
<evidence type="ECO:0000313" key="12">
    <source>
        <dbReference type="RefSeq" id="XP_035665545.1"/>
    </source>
</evidence>
<comment type="similarity">
    <text evidence="2 8">Belongs to the TGF-beta family.</text>
</comment>
<dbReference type="InterPro" id="IPR029034">
    <property type="entry name" value="Cystine-knot_cytokine"/>
</dbReference>
<keyword evidence="4 9" id="KW-0732">Signal</keyword>
<dbReference type="PROSITE" id="PS51362">
    <property type="entry name" value="TGF_BETA_2"/>
    <property type="match status" value="1"/>
</dbReference>
<feature type="chain" id="PRO_5039923542" evidence="9">
    <location>
        <begin position="24"/>
        <end position="368"/>
    </location>
</feature>
<evidence type="ECO:0000256" key="9">
    <source>
        <dbReference type="SAM" id="SignalP"/>
    </source>
</evidence>